<reference evidence="1 2" key="1">
    <citation type="journal article" date="2009" name="Nat. Biotechnol.">
        <title>Genome sequence of the recombinant protein production host Pichia pastoris.</title>
        <authorList>
            <person name="De Schutter K."/>
            <person name="Lin Y.C."/>
            <person name="Tiels P."/>
            <person name="Van Hecke A."/>
            <person name="Glinka S."/>
            <person name="Weber-Lehmann J."/>
            <person name="Rouze P."/>
            <person name="Van de Peer Y."/>
            <person name="Callewaert N."/>
        </authorList>
    </citation>
    <scope>NUCLEOTIDE SEQUENCE [LARGE SCALE GENOMIC DNA]</scope>
    <source>
        <strain evidence="2">GS115 / ATCC 20864</strain>
    </source>
</reference>
<dbReference type="Pfam" id="PF07958">
    <property type="entry name" value="DUF1688"/>
    <property type="match status" value="1"/>
</dbReference>
<dbReference type="InParanoid" id="C4R2D4"/>
<dbReference type="PANTHER" id="PTHR31687">
    <property type="match status" value="1"/>
</dbReference>
<evidence type="ECO:0000313" key="2">
    <source>
        <dbReference type="Proteomes" id="UP000000314"/>
    </source>
</evidence>
<evidence type="ECO:0000313" key="1">
    <source>
        <dbReference type="EMBL" id="CAY69658.1"/>
    </source>
</evidence>
<dbReference type="Proteomes" id="UP000000314">
    <property type="component" value="Chromosome 2"/>
</dbReference>
<dbReference type="HOGENOM" id="CLU_026445_1_0_1"/>
<dbReference type="PANTHER" id="PTHR31687:SF3">
    <property type="entry name" value="PROTEIN URG3"/>
    <property type="match status" value="1"/>
</dbReference>
<dbReference type="EMBL" id="FN392320">
    <property type="protein sequence ID" value="CAY69658.1"/>
    <property type="molecule type" value="Genomic_DNA"/>
</dbReference>
<accession>C4R2D4</accession>
<keyword evidence="2" id="KW-1185">Reference proteome</keyword>
<dbReference type="OrthoDB" id="2153176at2759"/>
<dbReference type="OMA" id="GPDKYHL"/>
<dbReference type="RefSeq" id="XP_002491938.1">
    <property type="nucleotide sequence ID" value="XM_002491893.1"/>
</dbReference>
<dbReference type="eggNOG" id="ENOG502QR4F">
    <property type="taxonomic scope" value="Eukaryota"/>
</dbReference>
<sequence length="438" mass="49203">MTNSTGNQSDIEYLLSIRSVRETNSPTLKALLENKLTNFDVDISRLDDIVKYVSETITSSYPTKESLLTIPVHGRYQHFEVGGNPRLTNLITEWTKSGLTDYEICKRTLDLFVVSVLIDAGAGNEWKFDENGTIFNRSEGIAVASFHMFVNGDFSNDQSSPYQVNGLKLANYSPELLEKGFQITDNNKLYGFDGRLNLIRKIGNILESKKEIFGQDSRPGNLLDYLIALPTCEKIGESGYKLNLEDLWTTLMKGLHDIWPKDSTRTVVDGFSVGDAWKLKLNDSIVTFHKLTQWLTYSLLLPLRKFGHLEIYNTELLTGLPEYRNGGVFVDLGLLTLKEEALQKGLELSKESKTDQGIPSFTAIDDVIVEWRSSTIVLLDYILPRVNDYLKITGTEYQLILPQLIEAGSWPSGRRIAASLRPKTSGPPINLISDGTVF</sequence>
<evidence type="ECO:0008006" key="3">
    <source>
        <dbReference type="Google" id="ProtNLM"/>
    </source>
</evidence>
<proteinExistence type="predicted"/>
<dbReference type="AlphaFoldDB" id="C4R2D4"/>
<name>C4R2D4_KOMPG</name>
<dbReference type="InterPro" id="IPR012469">
    <property type="entry name" value="DUF1688"/>
</dbReference>
<dbReference type="STRING" id="644223.C4R2D4"/>
<dbReference type="KEGG" id="ppa:PAS_chr2-2_0256"/>
<protein>
    <recommendedName>
        <fullName evidence="3">Uracil catabolism protein 4</fullName>
    </recommendedName>
</protein>
<gene>
    <name evidence="1" type="ordered locus">PAS_chr2-2_0256</name>
</gene>
<dbReference type="GeneID" id="8198661"/>
<organism evidence="1 2">
    <name type="scientific">Komagataella phaffii (strain GS115 / ATCC 20864)</name>
    <name type="common">Yeast</name>
    <name type="synonym">Pichia pastoris</name>
    <dbReference type="NCBI Taxonomy" id="644223"/>
    <lineage>
        <taxon>Eukaryota</taxon>
        <taxon>Fungi</taxon>
        <taxon>Dikarya</taxon>
        <taxon>Ascomycota</taxon>
        <taxon>Saccharomycotina</taxon>
        <taxon>Pichiomycetes</taxon>
        <taxon>Pichiales</taxon>
        <taxon>Pichiaceae</taxon>
        <taxon>Komagataella</taxon>
    </lineage>
</organism>